<accession>A0A919XDQ4</accession>
<dbReference type="AlphaFoldDB" id="A0A919XDQ4"/>
<proteinExistence type="predicted"/>
<protein>
    <submittedName>
        <fullName evidence="1">Uncharacterized protein</fullName>
    </submittedName>
</protein>
<keyword evidence="2" id="KW-1185">Reference proteome</keyword>
<evidence type="ECO:0000313" key="2">
    <source>
        <dbReference type="Proteomes" id="UP000676917"/>
    </source>
</evidence>
<evidence type="ECO:0000313" key="1">
    <source>
        <dbReference type="EMBL" id="GIO28730.1"/>
    </source>
</evidence>
<reference evidence="1" key="1">
    <citation type="submission" date="2021-03" db="EMBL/GenBank/DDBJ databases">
        <title>Antimicrobial resistance genes in bacteria isolated from Japanese honey, and their potential for conferring macrolide and lincosamide resistance in the American foulbrood pathogen Paenibacillus larvae.</title>
        <authorList>
            <person name="Okamoto M."/>
            <person name="Kumagai M."/>
            <person name="Kanamori H."/>
            <person name="Takamatsu D."/>
        </authorList>
    </citation>
    <scope>NUCLEOTIDE SEQUENCE</scope>
    <source>
        <strain evidence="1">J43TS3</strain>
    </source>
</reference>
<dbReference type="EMBL" id="BORP01000009">
    <property type="protein sequence ID" value="GIO28730.1"/>
    <property type="molecule type" value="Genomic_DNA"/>
</dbReference>
<gene>
    <name evidence="1" type="ORF">J43TS3_33410</name>
</gene>
<organism evidence="1 2">
    <name type="scientific">Ornithinibacillus bavariensis</name>
    <dbReference type="NCBI Taxonomy" id="545502"/>
    <lineage>
        <taxon>Bacteria</taxon>
        <taxon>Bacillati</taxon>
        <taxon>Bacillota</taxon>
        <taxon>Bacilli</taxon>
        <taxon>Bacillales</taxon>
        <taxon>Bacillaceae</taxon>
        <taxon>Ornithinibacillus</taxon>
    </lineage>
</organism>
<name>A0A919XDQ4_9BACI</name>
<dbReference type="Proteomes" id="UP000676917">
    <property type="component" value="Unassembled WGS sequence"/>
</dbReference>
<comment type="caution">
    <text evidence="1">The sequence shown here is derived from an EMBL/GenBank/DDBJ whole genome shotgun (WGS) entry which is preliminary data.</text>
</comment>
<dbReference type="RefSeq" id="WP_212922195.1">
    <property type="nucleotide sequence ID" value="NZ_BORP01000009.1"/>
</dbReference>
<sequence>MLGLMINDMEKRELEYLIKRELDEIIFDLDDHRIDHLVKNAMRDRYKTLFQLLRRVSTDKECLRYIPKRTKNE</sequence>